<dbReference type="OrthoDB" id="9791270at2"/>
<keyword evidence="2" id="KW-1185">Reference proteome</keyword>
<proteinExistence type="predicted"/>
<dbReference type="Proteomes" id="UP000324758">
    <property type="component" value="Unassembled WGS sequence"/>
</dbReference>
<dbReference type="AlphaFoldDB" id="A0A5D3KPD1"/>
<dbReference type="Pfam" id="PF11251">
    <property type="entry name" value="DUF3050"/>
    <property type="match status" value="1"/>
</dbReference>
<accession>A0A5D3KPD1</accession>
<name>A0A5D3KPD1_9BRAD</name>
<dbReference type="InterPro" id="IPR016084">
    <property type="entry name" value="Haem_Oase-like_multi-hlx"/>
</dbReference>
<dbReference type="Gene3D" id="1.20.910.10">
    <property type="entry name" value="Heme oxygenase-like"/>
    <property type="match status" value="1"/>
</dbReference>
<reference evidence="1 2" key="1">
    <citation type="submission" date="2019-08" db="EMBL/GenBank/DDBJ databases">
        <title>Bradyrhizobium hipponensis sp. nov., a rhizobium isolated from a Lupinus angustifolius root nodule in Tunisia.</title>
        <authorList>
            <person name="Off K."/>
            <person name="Rejili M."/>
            <person name="Mars M."/>
            <person name="Brachmann A."/>
            <person name="Marin M."/>
        </authorList>
    </citation>
    <scope>NUCLEOTIDE SEQUENCE [LARGE SCALE GENOMIC DNA]</scope>
    <source>
        <strain evidence="1 2">CTAW71</strain>
    </source>
</reference>
<dbReference type="EMBL" id="VSSS01000006">
    <property type="protein sequence ID" value="TYL99686.1"/>
    <property type="molecule type" value="Genomic_DNA"/>
</dbReference>
<organism evidence="1 2">
    <name type="scientific">Bradyrhizobium rifense</name>
    <dbReference type="NCBI Taxonomy" id="515499"/>
    <lineage>
        <taxon>Bacteria</taxon>
        <taxon>Pseudomonadati</taxon>
        <taxon>Pseudomonadota</taxon>
        <taxon>Alphaproteobacteria</taxon>
        <taxon>Hyphomicrobiales</taxon>
        <taxon>Nitrobacteraceae</taxon>
        <taxon>Bradyrhizobium</taxon>
    </lineage>
</organism>
<gene>
    <name evidence="1" type="ORF">FXB40_02335</name>
</gene>
<dbReference type="SUPFAM" id="SSF48613">
    <property type="entry name" value="Heme oxygenase-like"/>
    <property type="match status" value="1"/>
</dbReference>
<evidence type="ECO:0000313" key="1">
    <source>
        <dbReference type="EMBL" id="TYL99686.1"/>
    </source>
</evidence>
<dbReference type="InterPro" id="IPR024423">
    <property type="entry name" value="DUF3050"/>
</dbReference>
<comment type="caution">
    <text evidence="1">The sequence shown here is derived from an EMBL/GenBank/DDBJ whole genome shotgun (WGS) entry which is preliminary data.</text>
</comment>
<evidence type="ECO:0000313" key="2">
    <source>
        <dbReference type="Proteomes" id="UP000324758"/>
    </source>
</evidence>
<dbReference type="RefSeq" id="WP_148770605.1">
    <property type="nucleotide sequence ID" value="NZ_VSSS01000006.1"/>
</dbReference>
<sequence length="259" mass="29142">MSKQVRDHLATLRAGLLDHPIYAEVASIEDLRRFMEDHVFAVWDFMSLLKRLQQDLTCTRVPWFPADNARAARLINDIVIGEETDVDPDGSYVSHLDLYLRAMADVGASTRQFEAFRSLVRVGTSVEGGLVRTGVPPHVRSFVAHTMTLAQSGSTEEVVAAFFYGREDIIPEMFGRLQKTLPGMKHDKARLRHFIYYIERHIELDGDSHGPMGRELLDKLVADSPQKNERALRAACNSIQARIELWNGTLGTLRAARAA</sequence>
<protein>
    <submittedName>
        <fullName evidence="1">DUF3050 domain-containing protein</fullName>
    </submittedName>
</protein>